<comment type="subcellular location">
    <subcellularLocation>
        <location evidence="1">Membrane</location>
        <topology evidence="1">Single-pass membrane protein</topology>
    </subcellularLocation>
</comment>
<comment type="caution">
    <text evidence="12">The sequence shown here is derived from an EMBL/GenBank/DDBJ whole genome shotgun (WGS) entry which is preliminary data.</text>
</comment>
<feature type="domain" description="Cadherin" evidence="11">
    <location>
        <begin position="150"/>
        <end position="298"/>
    </location>
</feature>
<dbReference type="PROSITE" id="PS50268">
    <property type="entry name" value="CADHERIN_2"/>
    <property type="match status" value="4"/>
</dbReference>
<evidence type="ECO:0000256" key="5">
    <source>
        <dbReference type="ARBA" id="ARBA00022989"/>
    </source>
</evidence>
<dbReference type="PANTHER" id="PTHR24028:SF263">
    <property type="entry name" value="CADHERIN-RELATED FAMILY MEMBER 1"/>
    <property type="match status" value="1"/>
</dbReference>
<dbReference type="AlphaFoldDB" id="A0AAV7X5W5"/>
<feature type="signal peptide" evidence="10">
    <location>
        <begin position="1"/>
        <end position="29"/>
    </location>
</feature>
<keyword evidence="13" id="KW-1185">Reference proteome</keyword>
<feature type="region of interest" description="Disordered" evidence="9">
    <location>
        <begin position="500"/>
        <end position="521"/>
    </location>
</feature>
<evidence type="ECO:0000256" key="2">
    <source>
        <dbReference type="ARBA" id="ARBA00022692"/>
    </source>
</evidence>
<feature type="domain" description="Cadherin" evidence="11">
    <location>
        <begin position="103"/>
        <end position="144"/>
    </location>
</feature>
<dbReference type="Pfam" id="PF25374">
    <property type="entry name" value="Cadherin_FAT4_N"/>
    <property type="match status" value="1"/>
</dbReference>
<evidence type="ECO:0000313" key="12">
    <source>
        <dbReference type="EMBL" id="KAJ1519389.1"/>
    </source>
</evidence>
<dbReference type="Gene3D" id="2.60.40.60">
    <property type="entry name" value="Cadherins"/>
    <property type="match status" value="4"/>
</dbReference>
<evidence type="ECO:0000256" key="9">
    <source>
        <dbReference type="SAM" id="MobiDB-lite"/>
    </source>
</evidence>
<dbReference type="Pfam" id="PF00028">
    <property type="entry name" value="Cadherin"/>
    <property type="match status" value="3"/>
</dbReference>
<dbReference type="InterPro" id="IPR015919">
    <property type="entry name" value="Cadherin-like_sf"/>
</dbReference>
<dbReference type="GO" id="GO:0007156">
    <property type="term" value="P:homophilic cell adhesion via plasma membrane adhesion molecules"/>
    <property type="evidence" value="ECO:0007669"/>
    <property type="project" value="InterPro"/>
</dbReference>
<keyword evidence="4 8" id="KW-0106">Calcium</keyword>
<dbReference type="SMART" id="SM00112">
    <property type="entry name" value="CA"/>
    <property type="match status" value="4"/>
</dbReference>
<dbReference type="PROSITE" id="PS00232">
    <property type="entry name" value="CADHERIN_1"/>
    <property type="match status" value="2"/>
</dbReference>
<dbReference type="EMBL" id="JAPTSV010000016">
    <property type="protein sequence ID" value="KAJ1519389.1"/>
    <property type="molecule type" value="Genomic_DNA"/>
</dbReference>
<keyword evidence="2" id="KW-0812">Transmembrane</keyword>
<dbReference type="PANTHER" id="PTHR24028">
    <property type="entry name" value="CADHERIN-87A"/>
    <property type="match status" value="1"/>
</dbReference>
<keyword evidence="7" id="KW-0325">Glycoprotein</keyword>
<evidence type="ECO:0000256" key="7">
    <source>
        <dbReference type="ARBA" id="ARBA00023180"/>
    </source>
</evidence>
<organism evidence="12 13">
    <name type="scientific">Megalurothrips usitatus</name>
    <name type="common">bean blossom thrips</name>
    <dbReference type="NCBI Taxonomy" id="439358"/>
    <lineage>
        <taxon>Eukaryota</taxon>
        <taxon>Metazoa</taxon>
        <taxon>Ecdysozoa</taxon>
        <taxon>Arthropoda</taxon>
        <taxon>Hexapoda</taxon>
        <taxon>Insecta</taxon>
        <taxon>Pterygota</taxon>
        <taxon>Neoptera</taxon>
        <taxon>Paraneoptera</taxon>
        <taxon>Thysanoptera</taxon>
        <taxon>Terebrantia</taxon>
        <taxon>Thripoidea</taxon>
        <taxon>Thripidae</taxon>
        <taxon>Megalurothrips</taxon>
    </lineage>
</organism>
<feature type="domain" description="Cadherin" evidence="11">
    <location>
        <begin position="414"/>
        <end position="508"/>
    </location>
</feature>
<proteinExistence type="predicted"/>
<evidence type="ECO:0000256" key="4">
    <source>
        <dbReference type="ARBA" id="ARBA00022837"/>
    </source>
</evidence>
<keyword evidence="3" id="KW-0677">Repeat</keyword>
<name>A0AAV7X5W5_9NEOP</name>
<protein>
    <recommendedName>
        <fullName evidence="11">Cadherin domain-containing protein</fullName>
    </recommendedName>
</protein>
<dbReference type="GO" id="GO:0005509">
    <property type="term" value="F:calcium ion binding"/>
    <property type="evidence" value="ECO:0007669"/>
    <property type="project" value="UniProtKB-UniRule"/>
</dbReference>
<feature type="chain" id="PRO_5043709292" description="Cadherin domain-containing protein" evidence="10">
    <location>
        <begin position="30"/>
        <end position="599"/>
    </location>
</feature>
<dbReference type="Proteomes" id="UP001075354">
    <property type="component" value="Chromosome 16"/>
</dbReference>
<dbReference type="InterPro" id="IPR050174">
    <property type="entry name" value="Protocadherin/Cadherin-CA"/>
</dbReference>
<feature type="domain" description="Cadherin" evidence="11">
    <location>
        <begin position="299"/>
        <end position="406"/>
    </location>
</feature>
<evidence type="ECO:0000256" key="3">
    <source>
        <dbReference type="ARBA" id="ARBA00022737"/>
    </source>
</evidence>
<gene>
    <name evidence="12" type="ORF">ONE63_004681</name>
</gene>
<dbReference type="InterPro" id="IPR002126">
    <property type="entry name" value="Cadherin-like_dom"/>
</dbReference>
<dbReference type="SUPFAM" id="SSF49313">
    <property type="entry name" value="Cadherin-like"/>
    <property type="match status" value="4"/>
</dbReference>
<keyword evidence="10" id="KW-0732">Signal</keyword>
<keyword evidence="5" id="KW-1133">Transmembrane helix</keyword>
<evidence type="ECO:0000259" key="11">
    <source>
        <dbReference type="PROSITE" id="PS50268"/>
    </source>
</evidence>
<reference evidence="12" key="1">
    <citation type="submission" date="2022-12" db="EMBL/GenBank/DDBJ databases">
        <title>Chromosome-level genome assembly of the bean flower thrips Megalurothrips usitatus.</title>
        <authorList>
            <person name="Ma L."/>
            <person name="Liu Q."/>
            <person name="Li H."/>
            <person name="Cai W."/>
        </authorList>
    </citation>
    <scope>NUCLEOTIDE SEQUENCE</scope>
    <source>
        <strain evidence="12">Cailab_2022a</strain>
    </source>
</reference>
<dbReference type="PRINTS" id="PR00205">
    <property type="entry name" value="CADHERIN"/>
</dbReference>
<evidence type="ECO:0000256" key="8">
    <source>
        <dbReference type="PROSITE-ProRule" id="PRU00043"/>
    </source>
</evidence>
<keyword evidence="6" id="KW-0472">Membrane</keyword>
<evidence type="ECO:0000256" key="10">
    <source>
        <dbReference type="SAM" id="SignalP"/>
    </source>
</evidence>
<evidence type="ECO:0000313" key="13">
    <source>
        <dbReference type="Proteomes" id="UP001075354"/>
    </source>
</evidence>
<evidence type="ECO:0000256" key="1">
    <source>
        <dbReference type="ARBA" id="ARBA00004167"/>
    </source>
</evidence>
<dbReference type="GO" id="GO:0005886">
    <property type="term" value="C:plasma membrane"/>
    <property type="evidence" value="ECO:0007669"/>
    <property type="project" value="InterPro"/>
</dbReference>
<sequence>MRPLRGALRGALRPLQALAVLLLCGGLSGVCPWPGAGPGPGPGYGYGLGEQMQSRAVETRVQLDILEGQPRGTVVGAIPTKPGFTYRFNEPPRQFTLNATTGEIRTTSSCVFTVFARDHGSPRQDGRTYVTVSLVDANDHDPTIRFRYFPATATFATVDENAANGSVVAAISVVDQDEGLNGATAARNLEKLVFESTAGYDFQVAEDDGRDEAALGRHVGHVKVRGAADGVRYSVVFGDPHRVFSMDERTGALSTAARVDREQAAEYRLTVAARLGLAYGQTTVNVTVQDVNDNEPRFARDREDVHLAENAAVGQEVYLARAQDRDAGVNSRVLNGLVTYELVSGDRDLFALHRNSGTLTLRRPPAATGYRYQLAVKATDEAVQVERLSTDTYITVLAAGEPGPEFIGGPVRGQVAENMPAGTSVATVHAALPDRPDAALELHVTNVTACGSNAPADRLFAVDPKLGVLATTQPLDREAGPPSAPCYNVEVFATVAGAKRPQTATTTVSPRRLPGGGRGGHRVGLARAPGHAPLRHTHACLTRREGRKIPGHVRLPARLTDSDGRPRPGRGVSARVRACVRACVCVCVCARSGARPVMK</sequence>
<dbReference type="CDD" id="cd11304">
    <property type="entry name" value="Cadherin_repeat"/>
    <property type="match status" value="4"/>
</dbReference>
<dbReference type="InterPro" id="IPR020894">
    <property type="entry name" value="Cadherin_CS"/>
</dbReference>
<evidence type="ECO:0000256" key="6">
    <source>
        <dbReference type="ARBA" id="ARBA00023136"/>
    </source>
</evidence>
<accession>A0AAV7X5W5</accession>